<proteinExistence type="predicted"/>
<dbReference type="Proteomes" id="UP000076727">
    <property type="component" value="Unassembled WGS sequence"/>
</dbReference>
<dbReference type="EMBL" id="KV429056">
    <property type="protein sequence ID" value="KZT69713.1"/>
    <property type="molecule type" value="Genomic_DNA"/>
</dbReference>
<feature type="region of interest" description="Disordered" evidence="1">
    <location>
        <begin position="1"/>
        <end position="56"/>
    </location>
</feature>
<protein>
    <submittedName>
        <fullName evidence="2">Uncharacterized protein</fullName>
    </submittedName>
</protein>
<evidence type="ECO:0000313" key="2">
    <source>
        <dbReference type="EMBL" id="KZT69713.1"/>
    </source>
</evidence>
<sequence length="323" mass="35197">MGNNKQQRGGATTSQGRQGGQSARNKPASSPASEPSGQDQNNTAGHDMTNPTTSLSPEEQAVGDLLATMKQTMGTLGNTFDLLGKQTVTVASICPRIEAAREIHSTGEQLKLRQKEQDQRLSGLKEQLAANVKEQRENWLNDKVNKLVSEFVGKEVARRVDEQLRLQISNDLKEINQYKRRILQVKLKLHNSEARRRNSLLLGLPSGEEPLNKVLPPLADNQLELPLPPILFPTTMQGLLQLNSQQVSSLLNTYKIEECTDIPAGSPLSPGGALREANLNRFMSFIGVGLFAISPVFASAEGGEGAIRSPVVTRRHGWPASGL</sequence>
<accession>A0A165QNK2</accession>
<reference evidence="2 3" key="1">
    <citation type="journal article" date="2016" name="Mol. Biol. Evol.">
        <title>Comparative Genomics of Early-Diverging Mushroom-Forming Fungi Provides Insights into the Origins of Lignocellulose Decay Capabilities.</title>
        <authorList>
            <person name="Nagy L.G."/>
            <person name="Riley R."/>
            <person name="Tritt A."/>
            <person name="Adam C."/>
            <person name="Daum C."/>
            <person name="Floudas D."/>
            <person name="Sun H."/>
            <person name="Yadav J.S."/>
            <person name="Pangilinan J."/>
            <person name="Larsson K.H."/>
            <person name="Matsuura K."/>
            <person name="Barry K."/>
            <person name="Labutti K."/>
            <person name="Kuo R."/>
            <person name="Ohm R.A."/>
            <person name="Bhattacharya S.S."/>
            <person name="Shirouzu T."/>
            <person name="Yoshinaga Y."/>
            <person name="Martin F.M."/>
            <person name="Grigoriev I.V."/>
            <person name="Hibbett D.S."/>
        </authorList>
    </citation>
    <scope>NUCLEOTIDE SEQUENCE [LARGE SCALE GENOMIC DNA]</scope>
    <source>
        <strain evidence="2 3">L-15889</strain>
    </source>
</reference>
<gene>
    <name evidence="2" type="ORF">DAEQUDRAFT_726374</name>
</gene>
<name>A0A165QNK2_9APHY</name>
<keyword evidence="3" id="KW-1185">Reference proteome</keyword>
<organism evidence="2 3">
    <name type="scientific">Daedalea quercina L-15889</name>
    <dbReference type="NCBI Taxonomy" id="1314783"/>
    <lineage>
        <taxon>Eukaryota</taxon>
        <taxon>Fungi</taxon>
        <taxon>Dikarya</taxon>
        <taxon>Basidiomycota</taxon>
        <taxon>Agaricomycotina</taxon>
        <taxon>Agaricomycetes</taxon>
        <taxon>Polyporales</taxon>
        <taxon>Fomitopsis</taxon>
    </lineage>
</organism>
<dbReference type="AlphaFoldDB" id="A0A165QNK2"/>
<dbReference type="OrthoDB" id="6474464at2759"/>
<evidence type="ECO:0000313" key="3">
    <source>
        <dbReference type="Proteomes" id="UP000076727"/>
    </source>
</evidence>
<evidence type="ECO:0000256" key="1">
    <source>
        <dbReference type="SAM" id="MobiDB-lite"/>
    </source>
</evidence>